<dbReference type="InterPro" id="IPR008767">
    <property type="entry name" value="Phage_SPP1_head-tail_adaptor"/>
</dbReference>
<evidence type="ECO:0000313" key="1">
    <source>
        <dbReference type="EMBL" id="GKY88729.1"/>
    </source>
</evidence>
<dbReference type="RefSeq" id="WP_281842762.1">
    <property type="nucleotide sequence ID" value="NZ_BROH01000007.1"/>
</dbReference>
<sequence>MKGPVLNRKLVLEAPVRLPDGAGGFATTWEVLGTLWAEIRPGAGRERAVELMTVATLPLRITVRAAPEGAPSRPVPEQRFRAGQRVFRILAVTEADAGAQYLSCFAQEEVSQ</sequence>
<protein>
    <submittedName>
        <fullName evidence="1">Tail protein</fullName>
    </submittedName>
</protein>
<dbReference type="Proteomes" id="UP001144205">
    <property type="component" value="Unassembled WGS sequence"/>
</dbReference>
<comment type="caution">
    <text evidence="1">The sequence shown here is derived from an EMBL/GenBank/DDBJ whole genome shotgun (WGS) entry which is preliminary data.</text>
</comment>
<name>A0ABQ5LUU1_9RHOB</name>
<evidence type="ECO:0000313" key="2">
    <source>
        <dbReference type="Proteomes" id="UP001144205"/>
    </source>
</evidence>
<dbReference type="InterPro" id="IPR038666">
    <property type="entry name" value="SSP1_head-tail_sf"/>
</dbReference>
<organism evidence="1 2">
    <name type="scientific">Sinisalibacter aestuarii</name>
    <dbReference type="NCBI Taxonomy" id="2949426"/>
    <lineage>
        <taxon>Bacteria</taxon>
        <taxon>Pseudomonadati</taxon>
        <taxon>Pseudomonadota</taxon>
        <taxon>Alphaproteobacteria</taxon>
        <taxon>Rhodobacterales</taxon>
        <taxon>Roseobacteraceae</taxon>
        <taxon>Sinisalibacter</taxon>
    </lineage>
</organism>
<proteinExistence type="predicted"/>
<keyword evidence="2" id="KW-1185">Reference proteome</keyword>
<gene>
    <name evidence="1" type="ORF">STA1M1_25980</name>
</gene>
<reference evidence="1" key="1">
    <citation type="journal article" date="2023" name="Int. J. Syst. Evol. Microbiol.">
        <title>Sinisalibacter aestuarii sp. nov., isolated from estuarine sediment of the Arakawa River.</title>
        <authorList>
            <person name="Arafat S.T."/>
            <person name="Hirano S."/>
            <person name="Sato A."/>
            <person name="Takeuchi K."/>
            <person name="Yasuda T."/>
            <person name="Terahara T."/>
            <person name="Hamada M."/>
            <person name="Kobayashi T."/>
        </authorList>
    </citation>
    <scope>NUCLEOTIDE SEQUENCE</scope>
    <source>
        <strain evidence="1">B-399</strain>
    </source>
</reference>
<dbReference type="Gene3D" id="2.40.10.270">
    <property type="entry name" value="Bacteriophage SPP1 head-tail adaptor protein"/>
    <property type="match status" value="1"/>
</dbReference>
<dbReference type="Pfam" id="PF05521">
    <property type="entry name" value="Phage_HCP"/>
    <property type="match status" value="1"/>
</dbReference>
<accession>A0ABQ5LUU1</accession>
<dbReference type="EMBL" id="BROH01000007">
    <property type="protein sequence ID" value="GKY88729.1"/>
    <property type="molecule type" value="Genomic_DNA"/>
</dbReference>